<evidence type="ECO:0000256" key="3">
    <source>
        <dbReference type="ARBA" id="ARBA00022771"/>
    </source>
</evidence>
<evidence type="ECO:0000313" key="8">
    <source>
        <dbReference type="EMBL" id="KAJ9697138.1"/>
    </source>
</evidence>
<dbReference type="GO" id="GO:0008270">
    <property type="term" value="F:zinc ion binding"/>
    <property type="evidence" value="ECO:0007669"/>
    <property type="project" value="UniProtKB-KW"/>
</dbReference>
<accession>A0AA38ZZE7</accession>
<keyword evidence="2" id="KW-0479">Metal-binding</keyword>
<dbReference type="InterPro" id="IPR013087">
    <property type="entry name" value="Znf_C2H2_type"/>
</dbReference>
<dbReference type="InterPro" id="IPR044246">
    <property type="entry name" value="ZFP3-like"/>
</dbReference>
<evidence type="ECO:0000256" key="6">
    <source>
        <dbReference type="PROSITE-ProRule" id="PRU00042"/>
    </source>
</evidence>
<comment type="caution">
    <text evidence="8">The sequence shown here is derived from an EMBL/GenBank/DDBJ whole genome shotgun (WGS) entry which is preliminary data.</text>
</comment>
<protein>
    <recommendedName>
        <fullName evidence="7">C2H2-type domain-containing protein</fullName>
    </recommendedName>
</protein>
<evidence type="ECO:0000256" key="2">
    <source>
        <dbReference type="ARBA" id="ARBA00022723"/>
    </source>
</evidence>
<dbReference type="GO" id="GO:0009788">
    <property type="term" value="P:negative regulation of abscisic acid-activated signaling pathway"/>
    <property type="evidence" value="ECO:0007669"/>
    <property type="project" value="InterPro"/>
</dbReference>
<proteinExistence type="predicted"/>
<reference evidence="8 9" key="1">
    <citation type="journal article" date="2023" name="BMC Biotechnol.">
        <title>Vitis rotundifolia cv Carlos genome sequencing.</title>
        <authorList>
            <person name="Huff M."/>
            <person name="Hulse-Kemp A."/>
            <person name="Scheffler B."/>
            <person name="Youngblood R."/>
            <person name="Simpson S."/>
            <person name="Babiker E."/>
            <person name="Staton M."/>
        </authorList>
    </citation>
    <scope>NUCLEOTIDE SEQUENCE [LARGE SCALE GENOMIC DNA]</scope>
    <source>
        <tissue evidence="8">Leaf</tissue>
    </source>
</reference>
<dbReference type="SUPFAM" id="SSF57667">
    <property type="entry name" value="beta-beta-alpha zinc fingers"/>
    <property type="match status" value="1"/>
</dbReference>
<name>A0AA38ZZE7_VITRO</name>
<evidence type="ECO:0000256" key="1">
    <source>
        <dbReference type="ARBA" id="ARBA00004123"/>
    </source>
</evidence>
<dbReference type="PANTHER" id="PTHR47287">
    <property type="entry name" value="C2H2 AND C2HC ZINC FINGERS SUPERFAMILY PROTEIN"/>
    <property type="match status" value="1"/>
</dbReference>
<keyword evidence="9" id="KW-1185">Reference proteome</keyword>
<dbReference type="EMBL" id="JARBHA010000007">
    <property type="protein sequence ID" value="KAJ9697138.1"/>
    <property type="molecule type" value="Genomic_DNA"/>
</dbReference>
<dbReference type="AlphaFoldDB" id="A0AA38ZZE7"/>
<dbReference type="Gene3D" id="3.30.160.60">
    <property type="entry name" value="Classic Zinc Finger"/>
    <property type="match status" value="1"/>
</dbReference>
<evidence type="ECO:0000256" key="5">
    <source>
        <dbReference type="ARBA" id="ARBA00023242"/>
    </source>
</evidence>
<feature type="domain" description="C2H2-type" evidence="7">
    <location>
        <begin position="16"/>
        <end position="43"/>
    </location>
</feature>
<dbReference type="Proteomes" id="UP001168098">
    <property type="component" value="Unassembled WGS sequence"/>
</dbReference>
<gene>
    <name evidence="8" type="ORF">PVL29_009069</name>
</gene>
<evidence type="ECO:0000256" key="4">
    <source>
        <dbReference type="ARBA" id="ARBA00022833"/>
    </source>
</evidence>
<comment type="subcellular location">
    <subcellularLocation>
        <location evidence="1">Nucleus</location>
    </subcellularLocation>
</comment>
<dbReference type="PROSITE" id="PS50157">
    <property type="entry name" value="ZINC_FINGER_C2H2_2"/>
    <property type="match status" value="1"/>
</dbReference>
<dbReference type="PANTHER" id="PTHR47287:SF15">
    <property type="entry name" value="ZINC FINGER PROTEIN 3-LIKE"/>
    <property type="match status" value="1"/>
</dbReference>
<organism evidence="8 9">
    <name type="scientific">Vitis rotundifolia</name>
    <name type="common">Muscadine grape</name>
    <dbReference type="NCBI Taxonomy" id="103349"/>
    <lineage>
        <taxon>Eukaryota</taxon>
        <taxon>Viridiplantae</taxon>
        <taxon>Streptophyta</taxon>
        <taxon>Embryophyta</taxon>
        <taxon>Tracheophyta</taxon>
        <taxon>Spermatophyta</taxon>
        <taxon>Magnoliopsida</taxon>
        <taxon>eudicotyledons</taxon>
        <taxon>Gunneridae</taxon>
        <taxon>Pentapetalae</taxon>
        <taxon>rosids</taxon>
        <taxon>Vitales</taxon>
        <taxon>Vitaceae</taxon>
        <taxon>Viteae</taxon>
        <taxon>Vitis</taxon>
    </lineage>
</organism>
<dbReference type="InterPro" id="IPR036236">
    <property type="entry name" value="Znf_C2H2_sf"/>
</dbReference>
<evidence type="ECO:0000313" key="9">
    <source>
        <dbReference type="Proteomes" id="UP001168098"/>
    </source>
</evidence>
<keyword evidence="4" id="KW-0862">Zinc</keyword>
<evidence type="ECO:0000259" key="7">
    <source>
        <dbReference type="PROSITE" id="PS50157"/>
    </source>
</evidence>
<dbReference type="GO" id="GO:0005634">
    <property type="term" value="C:nucleus"/>
    <property type="evidence" value="ECO:0007669"/>
    <property type="project" value="UniProtKB-SubCell"/>
</dbReference>
<keyword evidence="5" id="KW-0539">Nucleus</keyword>
<sequence>MENEDKTIEDSATRVFPCLFCSRKFHSSQALGGHQNAHKKERTAARKAKRASEYTLNSFSATPPPPPLVFAPSHHLGIFNPSMYITAHAATFANHFPTPQFSERFGASGAPRLENVVFYGGGSCSGNVYQHQLGDDEQSLVNWQRSALRCNVMNGGSSQHIKNQKLGSDVERDKDKKLDLSLHL</sequence>
<keyword evidence="3 6" id="KW-0863">Zinc-finger</keyword>
<dbReference type="PROSITE" id="PS00028">
    <property type="entry name" value="ZINC_FINGER_C2H2_1"/>
    <property type="match status" value="1"/>
</dbReference>